<reference evidence="2" key="1">
    <citation type="journal article" date="2023" name="G3 (Bethesda)">
        <title>Genome assembly and association tests identify interacting loci associated with vigor, precocity, and sex in interspecific pistachio rootstocks.</title>
        <authorList>
            <person name="Palmer W."/>
            <person name="Jacygrad E."/>
            <person name="Sagayaradj S."/>
            <person name="Cavanaugh K."/>
            <person name="Han R."/>
            <person name="Bertier L."/>
            <person name="Beede B."/>
            <person name="Kafkas S."/>
            <person name="Golino D."/>
            <person name="Preece J."/>
            <person name="Michelmore R."/>
        </authorList>
    </citation>
    <scope>NUCLEOTIDE SEQUENCE [LARGE SCALE GENOMIC DNA]</scope>
</reference>
<name>A0ACC0XA86_9ROSI</name>
<comment type="caution">
    <text evidence="1">The sequence shown here is derived from an EMBL/GenBank/DDBJ whole genome shotgun (WGS) entry which is preliminary data.</text>
</comment>
<gene>
    <name evidence="1" type="ORF">Pint_19719</name>
</gene>
<dbReference type="Proteomes" id="UP001163603">
    <property type="component" value="Chromosome 13"/>
</dbReference>
<keyword evidence="2" id="KW-1185">Reference proteome</keyword>
<sequence>MLRSQRCYRCEKHLCFLYFSFSKMRNSRILFTIKLCGEHFVCLVLFQREVPLQAGDWVEVEKYLSGFTKIDDNQDSIKIFYEIRKQKYLEALDRRDKAKALEILETDLKVFSTLNEEGYKELTQLLTLRNFR</sequence>
<evidence type="ECO:0000313" key="2">
    <source>
        <dbReference type="Proteomes" id="UP001163603"/>
    </source>
</evidence>
<protein>
    <submittedName>
        <fullName evidence="1">Uncharacterized protein</fullName>
    </submittedName>
</protein>
<accession>A0ACC0XA86</accession>
<proteinExistence type="predicted"/>
<organism evidence="1 2">
    <name type="scientific">Pistacia integerrima</name>
    <dbReference type="NCBI Taxonomy" id="434235"/>
    <lineage>
        <taxon>Eukaryota</taxon>
        <taxon>Viridiplantae</taxon>
        <taxon>Streptophyta</taxon>
        <taxon>Embryophyta</taxon>
        <taxon>Tracheophyta</taxon>
        <taxon>Spermatophyta</taxon>
        <taxon>Magnoliopsida</taxon>
        <taxon>eudicotyledons</taxon>
        <taxon>Gunneridae</taxon>
        <taxon>Pentapetalae</taxon>
        <taxon>rosids</taxon>
        <taxon>malvids</taxon>
        <taxon>Sapindales</taxon>
        <taxon>Anacardiaceae</taxon>
        <taxon>Pistacia</taxon>
    </lineage>
</organism>
<dbReference type="EMBL" id="CM047748">
    <property type="protein sequence ID" value="KAJ0014099.1"/>
    <property type="molecule type" value="Genomic_DNA"/>
</dbReference>
<evidence type="ECO:0000313" key="1">
    <source>
        <dbReference type="EMBL" id="KAJ0014099.1"/>
    </source>
</evidence>